<feature type="region of interest" description="Disordered" evidence="1">
    <location>
        <begin position="70"/>
        <end position="94"/>
    </location>
</feature>
<name>W9CPP9_SCLBF</name>
<sequence>MSNEETEALEIVENLATEQENTDLAFENPIAQNLIVVAEELRDDSDIAVSPSVPSHDDITVVAESTVVEIEDDSEDSDREHEESDSEEAEEDDEVIVPLASAKASEYCFLCRSRFFPFYFINEPNSPRYQDWLSENPEEKWQSEIRAVLRLPVPHGEDPVMTDAVVLDTLAVNVSLVGRPKSGKVVLNSRPDLDFHIDTVAYCFHDWCYSIFDCKSNQNSAEVLYEMATNFKVSTAWENPAESNGSLYPEFDCDILLSTLEDASARFQPFFLSKLPLEIRSRIWSYVGFRSAYSAFMLVTGETSRLAQQVSRPNIRELIVKPNCYIGVSSINIYGTTYIRDFGRHVTSGTRIKISKTVTEIEVVSSVHGICSIRFSGCDWASRWLGRSPKKGRIWYGTIQLTSNVLIGFHNGLCIENLTDAYKSDRIQVMWDQPHHPPVTFDADAAMFSLFEPEQLYQQRLPDLAFFRFVSLIDHGEYISGLTIRGAVAVHVSLASGELIGDVWLRLNSDCPFESVPSVLIQTTSGREFTFGPYVGPVQYKNYSWVLLTHTGCVSGFYFENAPQIRRIGIVSDGKDAPNAETRLPRYETCKPMPPYLGNPQFVNDAIIHDLEAVTMCRVGTRCVGILIRYLDADLPPAILGQWYGPEYSEHTCIYNCTKMSSSVIAFKTSKFSLVVRDIFFSNHDTTELEADSSVDIELQVYDMGTRIAWWFTGRHDSINTWEDRLDPPSSGIPSWRTLVQDLY</sequence>
<dbReference type="STRING" id="1432307.W9CPP9"/>
<evidence type="ECO:0000256" key="1">
    <source>
        <dbReference type="SAM" id="MobiDB-lite"/>
    </source>
</evidence>
<organism evidence="2 3">
    <name type="scientific">Sclerotinia borealis (strain F-4128)</name>
    <dbReference type="NCBI Taxonomy" id="1432307"/>
    <lineage>
        <taxon>Eukaryota</taxon>
        <taxon>Fungi</taxon>
        <taxon>Dikarya</taxon>
        <taxon>Ascomycota</taxon>
        <taxon>Pezizomycotina</taxon>
        <taxon>Leotiomycetes</taxon>
        <taxon>Helotiales</taxon>
        <taxon>Sclerotiniaceae</taxon>
        <taxon>Sclerotinia</taxon>
    </lineage>
</organism>
<proteinExistence type="predicted"/>
<comment type="caution">
    <text evidence="2">The sequence shown here is derived from an EMBL/GenBank/DDBJ whole genome shotgun (WGS) entry which is preliminary data.</text>
</comment>
<evidence type="ECO:0000313" key="2">
    <source>
        <dbReference type="EMBL" id="ESZ96609.1"/>
    </source>
</evidence>
<dbReference type="Proteomes" id="UP000019487">
    <property type="component" value="Unassembled WGS sequence"/>
</dbReference>
<dbReference type="HOGENOM" id="CLU_373453_0_0_1"/>
<dbReference type="EMBL" id="AYSA01000131">
    <property type="protein sequence ID" value="ESZ96609.1"/>
    <property type="molecule type" value="Genomic_DNA"/>
</dbReference>
<gene>
    <name evidence="2" type="ORF">SBOR_2976</name>
</gene>
<accession>W9CPP9</accession>
<dbReference type="AlphaFoldDB" id="W9CPP9"/>
<reference evidence="2 3" key="1">
    <citation type="journal article" date="2014" name="Genome Announc.">
        <title>Draft genome sequence of Sclerotinia borealis, a psychrophilic plant pathogenic fungus.</title>
        <authorList>
            <person name="Mardanov A.V."/>
            <person name="Beletsky A.V."/>
            <person name="Kadnikov V.V."/>
            <person name="Ignatov A.N."/>
            <person name="Ravin N.V."/>
        </authorList>
    </citation>
    <scope>NUCLEOTIDE SEQUENCE [LARGE SCALE GENOMIC DNA]</scope>
    <source>
        <strain evidence="3">F-4157</strain>
    </source>
</reference>
<dbReference type="OrthoDB" id="3520695at2759"/>
<evidence type="ECO:0000313" key="3">
    <source>
        <dbReference type="Proteomes" id="UP000019487"/>
    </source>
</evidence>
<protein>
    <submittedName>
        <fullName evidence="2">Uncharacterized protein</fullName>
    </submittedName>
</protein>
<keyword evidence="3" id="KW-1185">Reference proteome</keyword>